<dbReference type="EMBL" id="AP012319">
    <property type="protein sequence ID" value="BAL85466.1"/>
    <property type="molecule type" value="Genomic_DNA"/>
</dbReference>
<dbReference type="OrthoDB" id="1954318at2"/>
<proteinExistence type="predicted"/>
<protein>
    <submittedName>
        <fullName evidence="1">Uncharacterized protein</fullName>
    </submittedName>
</protein>
<dbReference type="STRING" id="512565.AMIS_2460"/>
<dbReference type="HOGENOM" id="CLU_167629_0_0_11"/>
<dbReference type="KEGG" id="ams:AMIS_2460"/>
<dbReference type="PATRIC" id="fig|512565.3.peg.247"/>
<sequence>MADEPYELNWSGDDVMAALRGASIDGLELAAEHLLQVSSELAPLEEGDLARSGEVSSDRGEQTVAVSYDRPYAVRQHEDMTLRHDAGKQAKYLEDPMNDEQETMLALIASRPRGLLG</sequence>
<dbReference type="AlphaFoldDB" id="I0GXH9"/>
<gene>
    <name evidence="1" type="ordered locus">AMIS_2460</name>
</gene>
<reference evidence="1 2" key="1">
    <citation type="submission" date="2012-02" db="EMBL/GenBank/DDBJ databases">
        <title>Complete genome sequence of Actinoplanes missouriensis 431 (= NBRC 102363).</title>
        <authorList>
            <person name="Ohnishi Y."/>
            <person name="Ishikawa J."/>
            <person name="Sekine M."/>
            <person name="Hosoyama A."/>
            <person name="Harada T."/>
            <person name="Narita H."/>
            <person name="Hata T."/>
            <person name="Konno Y."/>
            <person name="Tutikane K."/>
            <person name="Fujita N."/>
            <person name="Horinouchi S."/>
            <person name="Hayakawa M."/>
        </authorList>
    </citation>
    <scope>NUCLEOTIDE SEQUENCE [LARGE SCALE GENOMIC DNA]</scope>
    <source>
        <strain evidence="2">ATCC 14538 / DSM 43046 / CBS 188.64 / JCM 3121 / NBRC 102363 / NCIMB 12654 / NRRL B-3342 / UNCC 431</strain>
    </source>
</reference>
<dbReference type="Proteomes" id="UP000007882">
    <property type="component" value="Chromosome"/>
</dbReference>
<evidence type="ECO:0000313" key="1">
    <source>
        <dbReference type="EMBL" id="BAL85466.1"/>
    </source>
</evidence>
<keyword evidence="2" id="KW-1185">Reference proteome</keyword>
<evidence type="ECO:0000313" key="2">
    <source>
        <dbReference type="Proteomes" id="UP000007882"/>
    </source>
</evidence>
<dbReference type="eggNOG" id="ENOG50337QY">
    <property type="taxonomic scope" value="Bacteria"/>
</dbReference>
<organism evidence="1 2">
    <name type="scientific">Actinoplanes missouriensis (strain ATCC 14538 / DSM 43046 / CBS 188.64 / JCM 3121 / NBRC 102363 / NCIMB 12654 / NRRL B-3342 / UNCC 431)</name>
    <dbReference type="NCBI Taxonomy" id="512565"/>
    <lineage>
        <taxon>Bacteria</taxon>
        <taxon>Bacillati</taxon>
        <taxon>Actinomycetota</taxon>
        <taxon>Actinomycetes</taxon>
        <taxon>Micromonosporales</taxon>
        <taxon>Micromonosporaceae</taxon>
        <taxon>Actinoplanes</taxon>
    </lineage>
</organism>
<dbReference type="RefSeq" id="WP_014440366.1">
    <property type="nucleotide sequence ID" value="NC_017093.1"/>
</dbReference>
<accession>I0GXH9</accession>
<name>I0GXH9_ACTM4</name>